<dbReference type="RefSeq" id="WP_338094290.1">
    <property type="nucleotide sequence ID" value="NZ_JAWDKA010000005.1"/>
</dbReference>
<dbReference type="InterPro" id="IPR029068">
    <property type="entry name" value="Glyas_Bleomycin-R_OHBP_Dase"/>
</dbReference>
<accession>A0AAE4S9J6</accession>
<organism evidence="2 3">
    <name type="scientific">Methanorbis furvi</name>
    <dbReference type="NCBI Taxonomy" id="3028299"/>
    <lineage>
        <taxon>Archaea</taxon>
        <taxon>Methanobacteriati</taxon>
        <taxon>Methanobacteriota</taxon>
        <taxon>Stenosarchaea group</taxon>
        <taxon>Methanomicrobia</taxon>
        <taxon>Methanomicrobiales</taxon>
        <taxon>Methanocorpusculaceae</taxon>
        <taxon>Methanorbis</taxon>
    </lineage>
</organism>
<keyword evidence="3" id="KW-1185">Reference proteome</keyword>
<comment type="caution">
    <text evidence="2">The sequence shown here is derived from an EMBL/GenBank/DDBJ whole genome shotgun (WGS) entry which is preliminary data.</text>
</comment>
<evidence type="ECO:0000313" key="2">
    <source>
        <dbReference type="EMBL" id="MDV0441887.1"/>
    </source>
</evidence>
<dbReference type="Proteomes" id="UP001273136">
    <property type="component" value="Unassembled WGS sequence"/>
</dbReference>
<reference evidence="2" key="1">
    <citation type="submission" date="2023-06" db="EMBL/GenBank/DDBJ databases">
        <title>Genome sequence of Methancorpusculaceae sp. Ag1.</title>
        <authorList>
            <person name="Protasov E."/>
            <person name="Platt K."/>
            <person name="Poehlein A."/>
            <person name="Daniel R."/>
            <person name="Brune A."/>
        </authorList>
    </citation>
    <scope>NUCLEOTIDE SEQUENCE</scope>
    <source>
        <strain evidence="2">Ag1</strain>
    </source>
</reference>
<dbReference type="Gene3D" id="3.10.180.10">
    <property type="entry name" value="2,3-Dihydroxybiphenyl 1,2-Dioxygenase, domain 1"/>
    <property type="match status" value="1"/>
</dbReference>
<feature type="domain" description="Glyoxalase-like" evidence="1">
    <location>
        <begin position="4"/>
        <end position="123"/>
    </location>
</feature>
<dbReference type="AlphaFoldDB" id="A0AAE4S9J6"/>
<evidence type="ECO:0000313" key="3">
    <source>
        <dbReference type="Proteomes" id="UP001273136"/>
    </source>
</evidence>
<dbReference type="Pfam" id="PF12681">
    <property type="entry name" value="Glyoxalase_2"/>
    <property type="match status" value="1"/>
</dbReference>
<protein>
    <recommendedName>
        <fullName evidence="1">Glyoxalase-like domain-containing protein</fullName>
    </recommendedName>
</protein>
<sequence length="173" mass="19852">MKFLGPLIVVKDIAASVQFYQNLFDLEVAYDFGENVSFTNGISLQSVASFARLTGVSDDTILCRPHNMELYFEEEEFDLFLSRLKAMPEINYVHEMIEHSWGQRVVRMYDPNLHIIEVGESMEMVIRRCLASGMSVSETAAKTQHPVEMVERVAFGNANKRESHAFHTPFRRV</sequence>
<evidence type="ECO:0000259" key="1">
    <source>
        <dbReference type="Pfam" id="PF12681"/>
    </source>
</evidence>
<dbReference type="EMBL" id="JAWDKA010000005">
    <property type="protein sequence ID" value="MDV0441887.1"/>
    <property type="molecule type" value="Genomic_DNA"/>
</dbReference>
<name>A0AAE4S9J6_9EURY</name>
<proteinExistence type="predicted"/>
<dbReference type="InterPro" id="IPR025870">
    <property type="entry name" value="Glyoxalase-like_dom"/>
</dbReference>
<dbReference type="SUPFAM" id="SSF54593">
    <property type="entry name" value="Glyoxalase/Bleomycin resistance protein/Dihydroxybiphenyl dioxygenase"/>
    <property type="match status" value="1"/>
</dbReference>
<gene>
    <name evidence="2" type="ORF">McpAg1_11000</name>
</gene>